<dbReference type="PROSITE" id="PS52004">
    <property type="entry name" value="KS3_2"/>
    <property type="match status" value="1"/>
</dbReference>
<feature type="domain" description="Carrier" evidence="9">
    <location>
        <begin position="2531"/>
        <end position="2608"/>
    </location>
</feature>
<accession>A0A0U4Z7I4</accession>
<dbReference type="InterPro" id="IPR018201">
    <property type="entry name" value="Ketoacyl_synth_AS"/>
</dbReference>
<dbReference type="EMBL" id="CDMC01000005">
    <property type="protein sequence ID" value="CEL05717.1"/>
    <property type="molecule type" value="Genomic_DNA"/>
</dbReference>
<dbReference type="SUPFAM" id="SSF52151">
    <property type="entry name" value="FabD/lysophospholipase-like"/>
    <property type="match status" value="1"/>
</dbReference>
<evidence type="ECO:0000259" key="10">
    <source>
        <dbReference type="PROSITE" id="PS52004"/>
    </source>
</evidence>
<dbReference type="Gene3D" id="3.40.50.720">
    <property type="entry name" value="NAD(P)-binding Rossmann-like Domain"/>
    <property type="match status" value="1"/>
</dbReference>
<feature type="region of interest" description="C-terminal hotdog fold" evidence="8">
    <location>
        <begin position="1176"/>
        <end position="1329"/>
    </location>
</feature>
<keyword evidence="6" id="KW-0511">Multifunctional enzyme</keyword>
<dbReference type="Pfam" id="PF13602">
    <property type="entry name" value="ADH_zinc_N_2"/>
    <property type="match status" value="1"/>
</dbReference>
<keyword evidence="13" id="KW-1185">Reference proteome</keyword>
<dbReference type="SUPFAM" id="SSF53901">
    <property type="entry name" value="Thiolase-like"/>
    <property type="match status" value="1"/>
</dbReference>
<dbReference type="GO" id="GO:0031177">
    <property type="term" value="F:phosphopantetheine binding"/>
    <property type="evidence" value="ECO:0007669"/>
    <property type="project" value="InterPro"/>
</dbReference>
<dbReference type="SMART" id="SM00829">
    <property type="entry name" value="PKS_ER"/>
    <property type="match status" value="1"/>
</dbReference>
<proteinExistence type="predicted"/>
<dbReference type="OrthoDB" id="329835at2759"/>
<dbReference type="Pfam" id="PF08659">
    <property type="entry name" value="KR"/>
    <property type="match status" value="1"/>
</dbReference>
<dbReference type="SMART" id="SM00823">
    <property type="entry name" value="PKS_PP"/>
    <property type="match status" value="1"/>
</dbReference>
<keyword evidence="5" id="KW-0560">Oxidoreductase</keyword>
<dbReference type="GO" id="GO:1901336">
    <property type="term" value="P:lactone biosynthetic process"/>
    <property type="evidence" value="ECO:0007669"/>
    <property type="project" value="UniProtKB-ARBA"/>
</dbReference>
<dbReference type="Pfam" id="PF02801">
    <property type="entry name" value="Ketoacyl-synt_C"/>
    <property type="match status" value="1"/>
</dbReference>
<keyword evidence="2" id="KW-0597">Phosphoprotein</keyword>
<dbReference type="Gene3D" id="3.10.129.110">
    <property type="entry name" value="Polyketide synthase dehydratase"/>
    <property type="match status" value="1"/>
</dbReference>
<dbReference type="SUPFAM" id="SSF50129">
    <property type="entry name" value="GroES-like"/>
    <property type="match status" value="1"/>
</dbReference>
<dbReference type="Proteomes" id="UP000054771">
    <property type="component" value="Unassembled WGS sequence"/>
</dbReference>
<feature type="domain" description="PKS/mFAS DH" evidence="11">
    <location>
        <begin position="1021"/>
        <end position="1329"/>
    </location>
</feature>
<dbReference type="SMART" id="SM00825">
    <property type="entry name" value="PKS_KS"/>
    <property type="match status" value="1"/>
</dbReference>
<evidence type="ECO:0000259" key="9">
    <source>
        <dbReference type="PROSITE" id="PS50075"/>
    </source>
</evidence>
<protein>
    <submittedName>
        <fullName evidence="12">Uncharacterized protein</fullName>
    </submittedName>
</protein>
<dbReference type="InterPro" id="IPR014031">
    <property type="entry name" value="Ketoacyl_synth_C"/>
</dbReference>
<dbReference type="PROSITE" id="PS00606">
    <property type="entry name" value="KS3_1"/>
    <property type="match status" value="1"/>
</dbReference>
<dbReference type="SMART" id="SM00822">
    <property type="entry name" value="PKS_KR"/>
    <property type="match status" value="1"/>
</dbReference>
<dbReference type="SUPFAM" id="SSF53335">
    <property type="entry name" value="S-adenosyl-L-methionine-dependent methyltransferases"/>
    <property type="match status" value="1"/>
</dbReference>
<dbReference type="STRING" id="454130.A0A0U4Z7I4"/>
<feature type="domain" description="Ketosynthase family 3 (KS3)" evidence="10">
    <location>
        <begin position="36"/>
        <end position="443"/>
    </location>
</feature>
<dbReference type="PANTHER" id="PTHR43775">
    <property type="entry name" value="FATTY ACID SYNTHASE"/>
    <property type="match status" value="1"/>
</dbReference>
<dbReference type="InterPro" id="IPR013154">
    <property type="entry name" value="ADH-like_N"/>
</dbReference>
<gene>
    <name evidence="12" type="ORF">ASPCAL06833</name>
</gene>
<dbReference type="InterPro" id="IPR032821">
    <property type="entry name" value="PKS_assoc"/>
</dbReference>
<evidence type="ECO:0000256" key="4">
    <source>
        <dbReference type="ARBA" id="ARBA00022857"/>
    </source>
</evidence>
<dbReference type="Pfam" id="PF16197">
    <property type="entry name" value="KAsynt_C_assoc"/>
    <property type="match status" value="1"/>
</dbReference>
<evidence type="ECO:0000256" key="1">
    <source>
        <dbReference type="ARBA" id="ARBA00022450"/>
    </source>
</evidence>
<dbReference type="Pfam" id="PF08240">
    <property type="entry name" value="ADH_N"/>
    <property type="match status" value="1"/>
</dbReference>
<dbReference type="InterPro" id="IPR016035">
    <property type="entry name" value="Acyl_Trfase/lysoPLipase"/>
</dbReference>
<dbReference type="Pfam" id="PF14765">
    <property type="entry name" value="PS-DH"/>
    <property type="match status" value="1"/>
</dbReference>
<dbReference type="InterPro" id="IPR020843">
    <property type="entry name" value="ER"/>
</dbReference>
<dbReference type="CDD" id="cd05195">
    <property type="entry name" value="enoyl_red"/>
    <property type="match status" value="1"/>
</dbReference>
<evidence type="ECO:0000259" key="11">
    <source>
        <dbReference type="PROSITE" id="PS52019"/>
    </source>
</evidence>
<dbReference type="GO" id="GO:0030639">
    <property type="term" value="P:polyketide biosynthetic process"/>
    <property type="evidence" value="ECO:0007669"/>
    <property type="project" value="UniProtKB-ARBA"/>
</dbReference>
<dbReference type="InterPro" id="IPR013968">
    <property type="entry name" value="PKS_KR"/>
</dbReference>
<dbReference type="Pfam" id="PF21089">
    <property type="entry name" value="PKS_DH_N"/>
    <property type="match status" value="1"/>
</dbReference>
<dbReference type="SUPFAM" id="SSF47336">
    <property type="entry name" value="ACP-like"/>
    <property type="match status" value="1"/>
</dbReference>
<feature type="active site" description="Proton acceptor; for dehydratase activity" evidence="8">
    <location>
        <position position="1053"/>
    </location>
</feature>
<dbReference type="InterPro" id="IPR014030">
    <property type="entry name" value="Ketoacyl_synth_N"/>
</dbReference>
<sequence length="2612" mass="282526">MLRRPACLTCNLKTETRIPLPSNMQPPKQTSTPGALQPLAVVGYALRYPGDATKPEKFWEMLMTRKCASTRYPADRLNIDAHYNPTTKRADTLSVDGGHFITGDLGAFDPAFFSLTATEAEGMDPQQRLALEVSYQALENAGISLNAVSETKTCVFSGCSANDYGTMHAKDPQAAGKHVAYSQAMCMIANRISWAFNLRGPSANVDTACSSSLVALDMACQSIWSGASTMGLALGINLIIAREWSNGLDNLGFFSSDNRCYSFGEQANGYSRGEGLGALIIKPLDDAIRDGDTIRAPSRTAQQKLIEDTYLHAGISLASTRYFEAHGTGTAVGDPTEVRGIGAVFRGYRSADEPLYLGSVKSNIGHLEGGSGIAGVIKVILSLEKGLIPPVSDYYKRLNPRIDAEHLNIQVVSEAIAWPPGLRRASVSSFGFGGVNSHVVLDDAYHYMKARGLDGNHCTVVDTSVIRRSMPDDNYDTEVTNGNIDGHSTGAAANDHSYGHVNGNGEIGHTNGTRNGTANGVINGHATCPEESSLHLLTWSAADKDGLSRLAGDWETYLDTSCQSARDPRSHLASLAHTLNERRTHHPWRTFAVAEHNSPGKEVVDSWTPPVQSSADVSVGFVFTGQGAQWPTMGRELLARYSVYRQSIKEASVYLRSQGVEWDLLDVLQADKGIYPIDEPGFAQPLCTAIQIALVDLLDTFGVSPSAVVGHSSGEIAAAYCYGAISRHYALKLAYFRGVFAGKLATTSTMTGAMMAVSLSAKEIQPYLAGLREGEEVAVGVVVGCFNSPKSITLSGDRAQLEKLQVRLKEENVLARLLPVPVGYHSFQMQEVAAGYAAAVGDDEPLSVKRTTRCRMVSSVHTRWVLKEELSQAKYWVTNLVSPVRFVDAVRKFQSRAAPALIKKLDGSHRESAVVDVLVEIGPHAALRGPCRDTLLAANASARVEYLSALVRNTNGSRTLLQAIGRLHCLGAKIELGAVNLATGAEKVLTDLTAYSFNHAKSYWHEGRTSKGFRFRKYGRHELLGWPEDDWNPLQPKWSNILQSSDPVWVRDHAIDNVTILPGAAMITMAIEAIKQVTEPASSITGFELKNVNFRAALKVIPGGPGVETRFYLHPPAAGSDRNWFDFRLCSYDGSWVTNCDGSIQAVTTPKPTEAVSPALADDQATLIPDLTRSCTTALDADRFYEMLGSFGYQFGPAFVRISSIACDDESQLLSDIAPYPAENPHWTETYTVHPTTLDGLMQTIPTLRSRGGQRKVPISVPRHVSRAWISSSGLTSQDCTAIRVGTKIESLGRQECVSNIAAFTSKGGERLIRLERVVFANIDSQAPQGDEDGSAPPLKCQHIEWKPDLDLMTAEQIQKYCSDAAVGDNAEKSAMLRFNIDTVVDGFISRVASVLSATGRTTKDNIPTVMDTYIDWICQESKALGISSFTSRSNDITQRIVDEERFEQMLRAGGQLDASDILSTELFEAARVEVWEQAPGAQCWAAYLDALAHKHPGMKILEVDGVTGSTANSIVSTLKLGSAEEAEVPRFAQLDISGSDSDLDSLRESLGEFGSRVSLKDMDIIHQSASPDEYDLIVLYSTAMRGPARESALRNCHSMLKADGKLVVIETVTAQPRRHTFIHGLRESVVEEKDAGFDTRTGEPTKVGSDPCSVEAWDRTLRDTGFSGANLVFPNHTDNASDEMSIIVSAAEPRDIPQPICPITIVSDPEIPGQGEIAAKLAELLGPANVDHYSLEEALTVDIAAESIMCVLSEIGQPVLANITDQKFQHLQQLFSSSAEKVLWVNSGSGDSSSPSFRAIDGLFRVLNSELTAKTFATLSIEEAPDNADAISRVIRSMANSPCPETEYVERSGLLHIPRLINATETSHSLSEKQPSQALTLQSWNAESARKLSIKTPGLLDSIHFIEDTDRQSPLPAHMFEVKVKAVSVNFRDILIMLGRMDQTTVGFECAGIVTRVGEDCGDFKIGDRVLGCEFDTYRSYARLQRDTAVRIPEGISFTEAAAIPINFITAWHALVALSNVQRGERVLIHSAAGGTGQAAVQVAQYFGAEVFATVGNVKKKQFLMERYGIPETHIFSSRTLEFVRGIKHLTGGQGADVVLNSLSGDALTASWEIIAPYGRFIEIGKRDILNHRPLDMYHFEKNVTFSAIDVAMMVKERPALVGRALRAVMPLIASGALRISSPHHVYGIGEMETAFRALQGGQSSGKVVLEMRDADIVRAIPAVSAVQQKSFDANATYVVAGGLGGLGRGIVRWMVSSGARYFVLLSRSGAKDEDAKSFLQELASSGVTAMATPCDITDYSMLEAVLGAASHCMPPVKGCIQATMVLQDTIFETMTHKQWTSATAPKITGTWNLHTLLPSNLDFFIMMSSISSIIGNRGQANYAAANSFMDGLAVHRHAQGQRATSLNLGLFLDAGVATQAAAQRERYLANLPFSPISESQLHALLAYHCHPGTASSEGSSAAQTIMGLQPSAHGRPWDPETETWLARPAFRYFALANTSSGSATSSSSGTTNSGGNLGAELASVSTSEEAAPIVTQLLVSKLAKVLGVAKEEFDVKKPMHAYGVDSLVAVEMRNWFAKELKADMAIFDMLGGATIEGVGALAAERALARR</sequence>
<dbReference type="GO" id="GO:0006633">
    <property type="term" value="P:fatty acid biosynthetic process"/>
    <property type="evidence" value="ECO:0007669"/>
    <property type="project" value="InterPro"/>
</dbReference>
<reference evidence="13" key="1">
    <citation type="journal article" date="2016" name="Genome Announc.">
        <title>Draft genome sequences of fungus Aspergillus calidoustus.</title>
        <authorList>
            <person name="Horn F."/>
            <person name="Linde J."/>
            <person name="Mattern D.J."/>
            <person name="Walther G."/>
            <person name="Guthke R."/>
            <person name="Scherlach K."/>
            <person name="Martin K."/>
            <person name="Brakhage A.A."/>
            <person name="Petzke L."/>
            <person name="Valiante V."/>
        </authorList>
    </citation>
    <scope>NUCLEOTIDE SEQUENCE [LARGE SCALE GENOMIC DNA]</scope>
    <source>
        <strain evidence="13">SF006504</strain>
    </source>
</reference>
<dbReference type="InterPro" id="IPR020841">
    <property type="entry name" value="PKS_Beta-ketoAc_synthase_dom"/>
</dbReference>
<dbReference type="SUPFAM" id="SSF51735">
    <property type="entry name" value="NAD(P)-binding Rossmann-fold domains"/>
    <property type="match status" value="2"/>
</dbReference>
<dbReference type="InterPro" id="IPR020806">
    <property type="entry name" value="PKS_PP-bd"/>
</dbReference>
<evidence type="ECO:0000256" key="7">
    <source>
        <dbReference type="ARBA" id="ARBA00023315"/>
    </source>
</evidence>
<evidence type="ECO:0000256" key="3">
    <source>
        <dbReference type="ARBA" id="ARBA00022679"/>
    </source>
</evidence>
<dbReference type="Pfam" id="PF23114">
    <property type="entry name" value="NAD-bd_HRPKS_sdrA"/>
    <property type="match status" value="1"/>
</dbReference>
<dbReference type="InterPro" id="IPR020807">
    <property type="entry name" value="PKS_DH"/>
</dbReference>
<keyword evidence="7" id="KW-0012">Acyltransferase</keyword>
<dbReference type="InterPro" id="IPR036736">
    <property type="entry name" value="ACP-like_sf"/>
</dbReference>
<dbReference type="InterPro" id="IPR049900">
    <property type="entry name" value="PKS_mFAS_DH"/>
</dbReference>
<dbReference type="SMART" id="SM00826">
    <property type="entry name" value="PKS_DH"/>
    <property type="match status" value="1"/>
</dbReference>
<keyword evidence="1" id="KW-0596">Phosphopantetheine</keyword>
<dbReference type="Gene3D" id="3.30.70.3290">
    <property type="match status" value="1"/>
</dbReference>
<dbReference type="PROSITE" id="PS00012">
    <property type="entry name" value="PHOSPHOPANTETHEINE"/>
    <property type="match status" value="1"/>
</dbReference>
<evidence type="ECO:0000256" key="6">
    <source>
        <dbReference type="ARBA" id="ARBA00023268"/>
    </source>
</evidence>
<dbReference type="InterPro" id="IPR001227">
    <property type="entry name" value="Ac_transferase_dom_sf"/>
</dbReference>
<dbReference type="Pfam" id="PF23297">
    <property type="entry name" value="ACP_SdgA_C"/>
    <property type="match status" value="1"/>
</dbReference>
<dbReference type="InterPro" id="IPR009081">
    <property type="entry name" value="PP-bd_ACP"/>
</dbReference>
<dbReference type="PANTHER" id="PTHR43775:SF29">
    <property type="entry name" value="ASPERFURANONE POLYKETIDE SYNTHASE AFOG-RELATED"/>
    <property type="match status" value="1"/>
</dbReference>
<dbReference type="GO" id="GO:0004315">
    <property type="term" value="F:3-oxoacyl-[acyl-carrier-protein] synthase activity"/>
    <property type="evidence" value="ECO:0007669"/>
    <property type="project" value="InterPro"/>
</dbReference>
<dbReference type="InterPro" id="IPR016036">
    <property type="entry name" value="Malonyl_transacylase_ACP-bd"/>
</dbReference>
<dbReference type="Gene3D" id="3.90.180.10">
    <property type="entry name" value="Medium-chain alcohol dehydrogenases, catalytic domain"/>
    <property type="match status" value="1"/>
</dbReference>
<keyword evidence="3" id="KW-0808">Transferase</keyword>
<evidence type="ECO:0000313" key="12">
    <source>
        <dbReference type="EMBL" id="CEL05717.1"/>
    </source>
</evidence>
<dbReference type="InterPro" id="IPR036291">
    <property type="entry name" value="NAD(P)-bd_dom_sf"/>
</dbReference>
<evidence type="ECO:0000256" key="2">
    <source>
        <dbReference type="ARBA" id="ARBA00022553"/>
    </source>
</evidence>
<dbReference type="InterPro" id="IPR011032">
    <property type="entry name" value="GroES-like_sf"/>
</dbReference>
<dbReference type="InterPro" id="IPR049551">
    <property type="entry name" value="PKS_DH_C"/>
</dbReference>
<dbReference type="Gene3D" id="3.40.47.10">
    <property type="match status" value="1"/>
</dbReference>
<dbReference type="InterPro" id="IPR016039">
    <property type="entry name" value="Thiolase-like"/>
</dbReference>
<evidence type="ECO:0000313" key="13">
    <source>
        <dbReference type="Proteomes" id="UP000054771"/>
    </source>
</evidence>
<dbReference type="Gene3D" id="3.40.50.150">
    <property type="entry name" value="Vaccinia Virus protein VP39"/>
    <property type="match status" value="1"/>
</dbReference>
<dbReference type="InterPro" id="IPR029063">
    <property type="entry name" value="SAM-dependent_MTases_sf"/>
</dbReference>
<evidence type="ECO:0000256" key="5">
    <source>
        <dbReference type="ARBA" id="ARBA00023002"/>
    </source>
</evidence>
<dbReference type="PROSITE" id="PS50075">
    <property type="entry name" value="CARRIER"/>
    <property type="match status" value="1"/>
</dbReference>
<dbReference type="Gene3D" id="1.10.1200.10">
    <property type="entry name" value="ACP-like"/>
    <property type="match status" value="1"/>
</dbReference>
<dbReference type="OMA" id="PICHAYS"/>
<dbReference type="GO" id="GO:0016491">
    <property type="term" value="F:oxidoreductase activity"/>
    <property type="evidence" value="ECO:0007669"/>
    <property type="project" value="UniProtKB-KW"/>
</dbReference>
<dbReference type="InterPro" id="IPR049552">
    <property type="entry name" value="PKS_DH_N"/>
</dbReference>
<dbReference type="PROSITE" id="PS52019">
    <property type="entry name" value="PKS_MFAS_DH"/>
    <property type="match status" value="1"/>
</dbReference>
<dbReference type="InterPro" id="IPR056501">
    <property type="entry name" value="NAD-bd_HRPKS_sdrA"/>
</dbReference>
<dbReference type="Pfam" id="PF00698">
    <property type="entry name" value="Acyl_transf_1"/>
    <property type="match status" value="1"/>
</dbReference>
<dbReference type="CDD" id="cd00833">
    <property type="entry name" value="PKS"/>
    <property type="match status" value="1"/>
</dbReference>
<dbReference type="SMART" id="SM00827">
    <property type="entry name" value="PKS_AT"/>
    <property type="match status" value="1"/>
</dbReference>
<dbReference type="InterPro" id="IPR014043">
    <property type="entry name" value="Acyl_transferase_dom"/>
</dbReference>
<dbReference type="Gene3D" id="3.40.366.10">
    <property type="entry name" value="Malonyl-Coenzyme A Acyl Carrier Protein, domain 2"/>
    <property type="match status" value="1"/>
</dbReference>
<dbReference type="InterPro" id="IPR006162">
    <property type="entry name" value="Ppantetheine_attach_site"/>
</dbReference>
<evidence type="ECO:0000256" key="8">
    <source>
        <dbReference type="PROSITE-ProRule" id="PRU01363"/>
    </source>
</evidence>
<feature type="active site" description="Proton donor; for dehydratase activity" evidence="8">
    <location>
        <position position="1239"/>
    </location>
</feature>
<dbReference type="InterPro" id="IPR050091">
    <property type="entry name" value="PKS_NRPS_Biosynth_Enz"/>
</dbReference>
<dbReference type="InterPro" id="IPR057326">
    <property type="entry name" value="KR_dom"/>
</dbReference>
<organism evidence="12 13">
    <name type="scientific">Aspergillus calidoustus</name>
    <dbReference type="NCBI Taxonomy" id="454130"/>
    <lineage>
        <taxon>Eukaryota</taxon>
        <taxon>Fungi</taxon>
        <taxon>Dikarya</taxon>
        <taxon>Ascomycota</taxon>
        <taxon>Pezizomycotina</taxon>
        <taxon>Eurotiomycetes</taxon>
        <taxon>Eurotiomycetidae</taxon>
        <taxon>Eurotiales</taxon>
        <taxon>Aspergillaceae</taxon>
        <taxon>Aspergillus</taxon>
        <taxon>Aspergillus subgen. Nidulantes</taxon>
    </lineage>
</organism>
<name>A0A0U4Z7I4_ASPCI</name>
<dbReference type="SUPFAM" id="SSF55048">
    <property type="entry name" value="Probable ACP-binding domain of malonyl-CoA ACP transacylase"/>
    <property type="match status" value="1"/>
</dbReference>
<dbReference type="Pfam" id="PF00109">
    <property type="entry name" value="ketoacyl-synt"/>
    <property type="match status" value="1"/>
</dbReference>
<dbReference type="InterPro" id="IPR042104">
    <property type="entry name" value="PKS_dehydratase_sf"/>
</dbReference>
<feature type="region of interest" description="N-terminal hotdog fold" evidence="8">
    <location>
        <begin position="1021"/>
        <end position="1151"/>
    </location>
</feature>
<keyword evidence="4" id="KW-0521">NADP</keyword>
<dbReference type="GO" id="GO:0004312">
    <property type="term" value="F:fatty acid synthase activity"/>
    <property type="evidence" value="ECO:0007669"/>
    <property type="project" value="TreeGrafter"/>
</dbReference>
<dbReference type="FunFam" id="3.40.50.720:FF:000209">
    <property type="entry name" value="Polyketide synthase Pks12"/>
    <property type="match status" value="1"/>
</dbReference>